<evidence type="ECO:0000313" key="1">
    <source>
        <dbReference type="EMBL" id="WMV59150.1"/>
    </source>
</evidence>
<organism evidence="1 2">
    <name type="scientific">Solanum verrucosum</name>
    <dbReference type="NCBI Taxonomy" id="315347"/>
    <lineage>
        <taxon>Eukaryota</taxon>
        <taxon>Viridiplantae</taxon>
        <taxon>Streptophyta</taxon>
        <taxon>Embryophyta</taxon>
        <taxon>Tracheophyta</taxon>
        <taxon>Spermatophyta</taxon>
        <taxon>Magnoliopsida</taxon>
        <taxon>eudicotyledons</taxon>
        <taxon>Gunneridae</taxon>
        <taxon>Pentapetalae</taxon>
        <taxon>asterids</taxon>
        <taxon>lamiids</taxon>
        <taxon>Solanales</taxon>
        <taxon>Solanaceae</taxon>
        <taxon>Solanoideae</taxon>
        <taxon>Solaneae</taxon>
        <taxon>Solanum</taxon>
    </lineage>
</organism>
<dbReference type="Proteomes" id="UP001234989">
    <property type="component" value="Chromosome 12"/>
</dbReference>
<gene>
    <name evidence="1" type="ORF">MTR67_052535</name>
</gene>
<dbReference type="AlphaFoldDB" id="A0AAF1A3B9"/>
<protein>
    <submittedName>
        <fullName evidence="1">Uncharacterized protein</fullName>
    </submittedName>
</protein>
<sequence length="101" mass="11486">MGSLAYLSVTKQPLAKETHAFKSKFMQLGISERGEMLASIEVRATFIEEIKAKQFDDENLNELRKKTVIGKAQEITLDAEESHGLRYSIHPGVTKMYRDLK</sequence>
<name>A0AAF1A3B9_SOLVR</name>
<reference evidence="1" key="1">
    <citation type="submission" date="2023-08" db="EMBL/GenBank/DDBJ databases">
        <title>A de novo genome assembly of Solanum verrucosum Schlechtendal, a Mexican diploid species geographically isolated from the other diploid A-genome species in potato relatives.</title>
        <authorList>
            <person name="Hosaka K."/>
        </authorList>
    </citation>
    <scope>NUCLEOTIDE SEQUENCE</scope>
    <source>
        <tissue evidence="1">Young leaves</tissue>
    </source>
</reference>
<accession>A0AAF1A3B9</accession>
<keyword evidence="2" id="KW-1185">Reference proteome</keyword>
<proteinExistence type="predicted"/>
<dbReference type="EMBL" id="CP133623">
    <property type="protein sequence ID" value="WMV59150.1"/>
    <property type="molecule type" value="Genomic_DNA"/>
</dbReference>
<evidence type="ECO:0000313" key="2">
    <source>
        <dbReference type="Proteomes" id="UP001234989"/>
    </source>
</evidence>